<sequence length="175" mass="20275">MPLIKRYHNRKLYDTASRSYVTLEQIARMVRRGEDVRVVDHESGSDITSLVFMQILLEEQKRVGELFPQVVLLRLLRSGEDTLDALRERLLAAFDPQGFLHHAVRRRIRQGVEQGEISPPEAEKFLRMWFGESSLEEFPAEPTSSSGKDTLEQLQTQLRALEDELQRLQNSLQKS</sequence>
<dbReference type="InParanoid" id="E8N381"/>
<evidence type="ECO:0000259" key="2">
    <source>
        <dbReference type="Pfam" id="PF07879"/>
    </source>
</evidence>
<evidence type="ECO:0000313" key="4">
    <source>
        <dbReference type="Proteomes" id="UP000008922"/>
    </source>
</evidence>
<dbReference type="HOGENOM" id="CLU_089210_2_0_0"/>
<feature type="coiled-coil region" evidence="1">
    <location>
        <begin position="144"/>
        <end position="171"/>
    </location>
</feature>
<dbReference type="AlphaFoldDB" id="E8N381"/>
<dbReference type="Pfam" id="PF07879">
    <property type="entry name" value="PHB_acc_N"/>
    <property type="match status" value="1"/>
</dbReference>
<gene>
    <name evidence="3" type="ordered locus">ANT_08610</name>
</gene>
<dbReference type="STRING" id="926569.ANT_08610"/>
<proteinExistence type="predicted"/>
<dbReference type="OrthoDB" id="9795345at2"/>
<evidence type="ECO:0000313" key="3">
    <source>
        <dbReference type="EMBL" id="BAJ62895.1"/>
    </source>
</evidence>
<organism evidence="3 4">
    <name type="scientific">Anaerolinea thermophila (strain DSM 14523 / JCM 11388 / NBRC 100420 / UNI-1)</name>
    <dbReference type="NCBI Taxonomy" id="926569"/>
    <lineage>
        <taxon>Bacteria</taxon>
        <taxon>Bacillati</taxon>
        <taxon>Chloroflexota</taxon>
        <taxon>Anaerolineae</taxon>
        <taxon>Anaerolineales</taxon>
        <taxon>Anaerolineaceae</taxon>
        <taxon>Anaerolinea</taxon>
    </lineage>
</organism>
<evidence type="ECO:0000256" key="1">
    <source>
        <dbReference type="SAM" id="Coils"/>
    </source>
</evidence>
<dbReference type="RefSeq" id="WP_013559287.1">
    <property type="nucleotide sequence ID" value="NC_014960.1"/>
</dbReference>
<reference evidence="3 4" key="1">
    <citation type="submission" date="2010-12" db="EMBL/GenBank/DDBJ databases">
        <title>Whole genome sequence of Anaerolinea thermophila UNI-1.</title>
        <authorList>
            <person name="Narita-Yamada S."/>
            <person name="Kishi E."/>
            <person name="Watanabe Y."/>
            <person name="Takasaki K."/>
            <person name="Ankai A."/>
            <person name="Oguchi A."/>
            <person name="Fukui S."/>
            <person name="Takahashi M."/>
            <person name="Yashiro I."/>
            <person name="Hosoyama A."/>
            <person name="Sekiguchi Y."/>
            <person name="Hanada S."/>
            <person name="Fujita N."/>
        </authorList>
    </citation>
    <scope>NUCLEOTIDE SEQUENCE [LARGE SCALE GENOMIC DNA]</scope>
    <source>
        <strain evidence="4">DSM 14523 / JCM 11388 / NBRC 100420 / UNI-1</strain>
    </source>
</reference>
<dbReference type="Proteomes" id="UP000008922">
    <property type="component" value="Chromosome"/>
</dbReference>
<keyword evidence="1" id="KW-0175">Coiled coil</keyword>
<dbReference type="eggNOG" id="COG5394">
    <property type="taxonomic scope" value="Bacteria"/>
</dbReference>
<dbReference type="InterPro" id="IPR012909">
    <property type="entry name" value="PHA_DNA-bd_N"/>
</dbReference>
<protein>
    <recommendedName>
        <fullName evidence="2">PHA accumulation regulator DNA-binding N-terminal domain-containing protein</fullName>
    </recommendedName>
</protein>
<keyword evidence="4" id="KW-1185">Reference proteome</keyword>
<accession>E8N381</accession>
<feature type="domain" description="PHA accumulation regulator DNA-binding N-terminal" evidence="2">
    <location>
        <begin position="3"/>
        <end position="62"/>
    </location>
</feature>
<name>E8N381_ANATU</name>
<dbReference type="EMBL" id="AP012029">
    <property type="protein sequence ID" value="BAJ62895.1"/>
    <property type="molecule type" value="Genomic_DNA"/>
</dbReference>
<dbReference type="KEGG" id="atm:ANT_08610"/>